<dbReference type="InterPro" id="IPR045894">
    <property type="entry name" value="At5g08430-like"/>
</dbReference>
<reference evidence="2 3" key="1">
    <citation type="journal article" date="2018" name="PLoS Genet.">
        <title>Population sequencing reveals clonal diversity and ancestral inbreeding in the grapevine cultivar Chardonnay.</title>
        <authorList>
            <person name="Roach M.J."/>
            <person name="Johnson D.L."/>
            <person name="Bohlmann J."/>
            <person name="van Vuuren H.J."/>
            <person name="Jones S.J."/>
            <person name="Pretorius I.S."/>
            <person name="Schmidt S.A."/>
            <person name="Borneman A.R."/>
        </authorList>
    </citation>
    <scope>NUCLEOTIDE SEQUENCE [LARGE SCALE GENOMIC DNA]</scope>
    <source>
        <strain evidence="3">cv. Chardonnay</strain>
        <tissue evidence="2">Leaf</tissue>
    </source>
</reference>
<protein>
    <recommendedName>
        <fullName evidence="1">NERD domain-containing protein</fullName>
    </recommendedName>
</protein>
<organism evidence="2 3">
    <name type="scientific">Vitis vinifera</name>
    <name type="common">Grape</name>
    <dbReference type="NCBI Taxonomy" id="29760"/>
    <lineage>
        <taxon>Eukaryota</taxon>
        <taxon>Viridiplantae</taxon>
        <taxon>Streptophyta</taxon>
        <taxon>Embryophyta</taxon>
        <taxon>Tracheophyta</taxon>
        <taxon>Spermatophyta</taxon>
        <taxon>Magnoliopsida</taxon>
        <taxon>eudicotyledons</taxon>
        <taxon>Gunneridae</taxon>
        <taxon>Pentapetalae</taxon>
        <taxon>rosids</taxon>
        <taxon>Vitales</taxon>
        <taxon>Vitaceae</taxon>
        <taxon>Viteae</taxon>
        <taxon>Vitis</taxon>
    </lineage>
</organism>
<dbReference type="AlphaFoldDB" id="A0A438J9X7"/>
<proteinExistence type="predicted"/>
<comment type="caution">
    <text evidence="2">The sequence shown here is derived from an EMBL/GenBank/DDBJ whole genome shotgun (WGS) entry which is preliminary data.</text>
</comment>
<dbReference type="InterPro" id="IPR058668">
    <property type="entry name" value="NERD_dom"/>
</dbReference>
<evidence type="ECO:0000259" key="1">
    <source>
        <dbReference type="Pfam" id="PF25980"/>
    </source>
</evidence>
<feature type="domain" description="NERD" evidence="1">
    <location>
        <begin position="62"/>
        <end position="106"/>
    </location>
</feature>
<name>A0A438J9X7_VITVI</name>
<dbReference type="EMBL" id="QGNW01000054">
    <property type="protein sequence ID" value="RVX05771.1"/>
    <property type="molecule type" value="Genomic_DNA"/>
</dbReference>
<evidence type="ECO:0000313" key="2">
    <source>
        <dbReference type="EMBL" id="RVX05771.1"/>
    </source>
</evidence>
<sequence length="113" mass="13581">MGFKVGNGQRVKFWNDRKGRGIALKTDPDWVLEEVEAFFRRLQGQDISREVEFEEKARSLHEDITKHWIKKELSRLQNLIDRANEKGCRSEYPLLIYCNITIYAECYYRMFML</sequence>
<dbReference type="Pfam" id="PF25980">
    <property type="entry name" value="NERD_plant"/>
    <property type="match status" value="1"/>
</dbReference>
<dbReference type="PANTHER" id="PTHR46851">
    <property type="entry name" value="OS01G0884500 PROTEIN"/>
    <property type="match status" value="1"/>
</dbReference>
<dbReference type="PANTHER" id="PTHR46851:SF23">
    <property type="entry name" value="SWIB_MDM2 DOMAIN-CONTAINING PROTEIN"/>
    <property type="match status" value="1"/>
</dbReference>
<evidence type="ECO:0000313" key="3">
    <source>
        <dbReference type="Proteomes" id="UP000288805"/>
    </source>
</evidence>
<accession>A0A438J9X7</accession>
<gene>
    <name evidence="2" type="ORF">CK203_023767</name>
</gene>
<dbReference type="Proteomes" id="UP000288805">
    <property type="component" value="Unassembled WGS sequence"/>
</dbReference>